<keyword evidence="3 5" id="KW-1133">Transmembrane helix</keyword>
<gene>
    <name evidence="8" type="ORF">ABUL08_17230</name>
    <name evidence="7" type="ORF">VK199_17165</name>
</gene>
<keyword evidence="4 5" id="KW-0472">Membrane</keyword>
<feature type="transmembrane region" description="Helical" evidence="5">
    <location>
        <begin position="74"/>
        <end position="96"/>
    </location>
</feature>
<evidence type="ECO:0000313" key="8">
    <source>
        <dbReference type="EMBL" id="XCH72091.1"/>
    </source>
</evidence>
<feature type="transmembrane region" description="Helical" evidence="5">
    <location>
        <begin position="15"/>
        <end position="35"/>
    </location>
</feature>
<protein>
    <submittedName>
        <fullName evidence="8">DUF202 domain-containing protein</fullName>
    </submittedName>
</protein>
<accession>A0AAU8H7Q6</accession>
<feature type="domain" description="DUF202" evidence="6">
    <location>
        <begin position="4"/>
        <end position="63"/>
    </location>
</feature>
<dbReference type="AlphaFoldDB" id="A0AAU8H7Q6"/>
<evidence type="ECO:0000256" key="5">
    <source>
        <dbReference type="SAM" id="Phobius"/>
    </source>
</evidence>
<sequence length="99" mass="10416">MTGDPGLQPQRTRLAWRRTLLSFTVVAALLVRLAATGSTTGALLAGASVLTWLGVLVADWHRATGAGARRVRRWSFPLTALAAAGMALLGVLVVLVRTP</sequence>
<dbReference type="GO" id="GO:0012505">
    <property type="term" value="C:endomembrane system"/>
    <property type="evidence" value="ECO:0007669"/>
    <property type="project" value="UniProtKB-SubCell"/>
</dbReference>
<feature type="transmembrane region" description="Helical" evidence="5">
    <location>
        <begin position="41"/>
        <end position="62"/>
    </location>
</feature>
<reference evidence="8" key="2">
    <citation type="submission" date="2024-06" db="EMBL/GenBank/DDBJ databases">
        <title>Micromonospora mangrovi CCTCC AA 2012012 genome sequences.</title>
        <authorList>
            <person name="Gao J."/>
        </authorList>
    </citation>
    <scope>NUCLEOTIDE SEQUENCE</scope>
    <source>
        <strain evidence="8">CCTCC AA 2012012</strain>
    </source>
</reference>
<evidence type="ECO:0000256" key="1">
    <source>
        <dbReference type="ARBA" id="ARBA00004127"/>
    </source>
</evidence>
<dbReference type="EMBL" id="CP159342">
    <property type="protein sequence ID" value="XCH72091.1"/>
    <property type="molecule type" value="Genomic_DNA"/>
</dbReference>
<dbReference type="Pfam" id="PF02656">
    <property type="entry name" value="DUF202"/>
    <property type="match status" value="1"/>
</dbReference>
<reference evidence="7" key="1">
    <citation type="submission" date="2024-01" db="EMBL/GenBank/DDBJ databases">
        <title>The genome sequence of Micromonospora mangrovi CCTCC AA 2012012.</title>
        <authorList>
            <person name="Gao J."/>
        </authorList>
    </citation>
    <scope>NUCLEOTIDE SEQUENCE</scope>
    <source>
        <strain evidence="7">CCTCC AA 2012012</strain>
    </source>
</reference>
<dbReference type="RefSeq" id="WP_350930932.1">
    <property type="nucleotide sequence ID" value="NZ_CP157762.1"/>
</dbReference>
<evidence type="ECO:0000256" key="2">
    <source>
        <dbReference type="ARBA" id="ARBA00022692"/>
    </source>
</evidence>
<comment type="subcellular location">
    <subcellularLocation>
        <location evidence="1">Endomembrane system</location>
        <topology evidence="1">Multi-pass membrane protein</topology>
    </subcellularLocation>
</comment>
<evidence type="ECO:0000256" key="4">
    <source>
        <dbReference type="ARBA" id="ARBA00023136"/>
    </source>
</evidence>
<dbReference type="InterPro" id="IPR003807">
    <property type="entry name" value="DUF202"/>
</dbReference>
<organism evidence="8">
    <name type="scientific">Micromonospora sp. CCTCC AA 2012012</name>
    <dbReference type="NCBI Taxonomy" id="3111921"/>
    <lineage>
        <taxon>Bacteria</taxon>
        <taxon>Bacillati</taxon>
        <taxon>Actinomycetota</taxon>
        <taxon>Actinomycetes</taxon>
        <taxon>Micromonosporales</taxon>
        <taxon>Micromonosporaceae</taxon>
        <taxon>Micromonospora</taxon>
    </lineage>
</organism>
<name>A0AAU8H7Q6_9ACTN</name>
<evidence type="ECO:0000313" key="7">
    <source>
        <dbReference type="EMBL" id="XBP91393.1"/>
    </source>
</evidence>
<keyword evidence="2 5" id="KW-0812">Transmembrane</keyword>
<evidence type="ECO:0000259" key="6">
    <source>
        <dbReference type="Pfam" id="PF02656"/>
    </source>
</evidence>
<dbReference type="EMBL" id="CP157762">
    <property type="protein sequence ID" value="XBP91393.1"/>
    <property type="molecule type" value="Genomic_DNA"/>
</dbReference>
<proteinExistence type="predicted"/>
<evidence type="ECO:0000256" key="3">
    <source>
        <dbReference type="ARBA" id="ARBA00022989"/>
    </source>
</evidence>